<reference evidence="1 2" key="1">
    <citation type="submission" date="2019-08" db="EMBL/GenBank/DDBJ databases">
        <title>Whole genome of Aphis craccivora.</title>
        <authorList>
            <person name="Voronova N.V."/>
            <person name="Shulinski R.S."/>
            <person name="Bandarenka Y.V."/>
            <person name="Zhorov D.G."/>
            <person name="Warner D."/>
        </authorList>
    </citation>
    <scope>NUCLEOTIDE SEQUENCE [LARGE SCALE GENOMIC DNA]</scope>
    <source>
        <strain evidence="1">180601</strain>
        <tissue evidence="1">Whole Body</tissue>
    </source>
</reference>
<name>A0A6G0ZQ37_APHCR</name>
<protein>
    <submittedName>
        <fullName evidence="1">Uncharacterized protein</fullName>
    </submittedName>
</protein>
<comment type="caution">
    <text evidence="1">The sequence shown here is derived from an EMBL/GenBank/DDBJ whole genome shotgun (WGS) entry which is preliminary data.</text>
</comment>
<organism evidence="1 2">
    <name type="scientific">Aphis craccivora</name>
    <name type="common">Cowpea aphid</name>
    <dbReference type="NCBI Taxonomy" id="307492"/>
    <lineage>
        <taxon>Eukaryota</taxon>
        <taxon>Metazoa</taxon>
        <taxon>Ecdysozoa</taxon>
        <taxon>Arthropoda</taxon>
        <taxon>Hexapoda</taxon>
        <taxon>Insecta</taxon>
        <taxon>Pterygota</taxon>
        <taxon>Neoptera</taxon>
        <taxon>Paraneoptera</taxon>
        <taxon>Hemiptera</taxon>
        <taxon>Sternorrhyncha</taxon>
        <taxon>Aphidomorpha</taxon>
        <taxon>Aphidoidea</taxon>
        <taxon>Aphididae</taxon>
        <taxon>Aphidini</taxon>
        <taxon>Aphis</taxon>
        <taxon>Aphis</taxon>
    </lineage>
</organism>
<dbReference type="Proteomes" id="UP000478052">
    <property type="component" value="Unassembled WGS sequence"/>
</dbReference>
<dbReference type="OrthoDB" id="6625891at2759"/>
<gene>
    <name evidence="1" type="ORF">FWK35_00010581</name>
</gene>
<sequence length="129" mass="14563">MCCCALRADSKRNNLNYYNAMITGDVIETTIGMTGLTIAAAATGWGLPSVAMTSAAVGVYKVVKLLWRIQRRLPFEAVSNERNERSTSRRSSCIRKLIVRRFIYSRVICRFEVDKWMKEDSGFAKTVAE</sequence>
<dbReference type="EMBL" id="VUJU01000040">
    <property type="protein sequence ID" value="KAF0773661.1"/>
    <property type="molecule type" value="Genomic_DNA"/>
</dbReference>
<evidence type="ECO:0000313" key="2">
    <source>
        <dbReference type="Proteomes" id="UP000478052"/>
    </source>
</evidence>
<proteinExistence type="predicted"/>
<keyword evidence="2" id="KW-1185">Reference proteome</keyword>
<accession>A0A6G0ZQ37</accession>
<dbReference type="AlphaFoldDB" id="A0A6G0ZQ37"/>
<evidence type="ECO:0000313" key="1">
    <source>
        <dbReference type="EMBL" id="KAF0773661.1"/>
    </source>
</evidence>